<reference evidence="1" key="1">
    <citation type="submission" date="2019-10" db="EMBL/GenBank/DDBJ databases">
        <authorList>
            <consortium name="DOE Joint Genome Institute"/>
            <person name="Kuo A."/>
            <person name="Miyauchi S."/>
            <person name="Kiss E."/>
            <person name="Drula E."/>
            <person name="Kohler A."/>
            <person name="Sanchez-Garcia M."/>
            <person name="Andreopoulos B."/>
            <person name="Barry K.W."/>
            <person name="Bonito G."/>
            <person name="Buee M."/>
            <person name="Carver A."/>
            <person name="Chen C."/>
            <person name="Cichocki N."/>
            <person name="Clum A."/>
            <person name="Culley D."/>
            <person name="Crous P.W."/>
            <person name="Fauchery L."/>
            <person name="Girlanda M."/>
            <person name="Hayes R."/>
            <person name="Keri Z."/>
            <person name="LaButti K."/>
            <person name="Lipzen A."/>
            <person name="Lombard V."/>
            <person name="Magnuson J."/>
            <person name="Maillard F."/>
            <person name="Morin E."/>
            <person name="Murat C."/>
            <person name="Nolan M."/>
            <person name="Ohm R."/>
            <person name="Pangilinan J."/>
            <person name="Pereira M."/>
            <person name="Perotto S."/>
            <person name="Peter M."/>
            <person name="Riley R."/>
            <person name="Sitrit Y."/>
            <person name="Stielow B."/>
            <person name="Szollosi G."/>
            <person name="Zifcakova L."/>
            <person name="Stursova M."/>
            <person name="Spatafora J.W."/>
            <person name="Tedersoo L."/>
            <person name="Vaario L.-M."/>
            <person name="Yamada A."/>
            <person name="Yan M."/>
            <person name="Wang P."/>
            <person name="Xu J."/>
            <person name="Bruns T."/>
            <person name="Baldrian P."/>
            <person name="Vilgalys R."/>
            <person name="Henrissat B."/>
            <person name="Grigoriev I.V."/>
            <person name="Hibbett D."/>
            <person name="Nagy L.G."/>
            <person name="Martin F.M."/>
        </authorList>
    </citation>
    <scope>NUCLEOTIDE SEQUENCE</scope>
    <source>
        <strain evidence="1">BED1</strain>
    </source>
</reference>
<organism evidence="1 2">
    <name type="scientific">Boletus edulis BED1</name>
    <dbReference type="NCBI Taxonomy" id="1328754"/>
    <lineage>
        <taxon>Eukaryota</taxon>
        <taxon>Fungi</taxon>
        <taxon>Dikarya</taxon>
        <taxon>Basidiomycota</taxon>
        <taxon>Agaricomycotina</taxon>
        <taxon>Agaricomycetes</taxon>
        <taxon>Agaricomycetidae</taxon>
        <taxon>Boletales</taxon>
        <taxon>Boletineae</taxon>
        <taxon>Boletaceae</taxon>
        <taxon>Boletoideae</taxon>
        <taxon>Boletus</taxon>
    </lineage>
</organism>
<reference evidence="1" key="2">
    <citation type="journal article" date="2020" name="Nat. Commun.">
        <title>Large-scale genome sequencing of mycorrhizal fungi provides insights into the early evolution of symbiotic traits.</title>
        <authorList>
            <person name="Miyauchi S."/>
            <person name="Kiss E."/>
            <person name="Kuo A."/>
            <person name="Drula E."/>
            <person name="Kohler A."/>
            <person name="Sanchez-Garcia M."/>
            <person name="Morin E."/>
            <person name="Andreopoulos B."/>
            <person name="Barry K.W."/>
            <person name="Bonito G."/>
            <person name="Buee M."/>
            <person name="Carver A."/>
            <person name="Chen C."/>
            <person name="Cichocki N."/>
            <person name="Clum A."/>
            <person name="Culley D."/>
            <person name="Crous P.W."/>
            <person name="Fauchery L."/>
            <person name="Girlanda M."/>
            <person name="Hayes R.D."/>
            <person name="Keri Z."/>
            <person name="LaButti K."/>
            <person name="Lipzen A."/>
            <person name="Lombard V."/>
            <person name="Magnuson J."/>
            <person name="Maillard F."/>
            <person name="Murat C."/>
            <person name="Nolan M."/>
            <person name="Ohm R.A."/>
            <person name="Pangilinan J."/>
            <person name="Pereira M.F."/>
            <person name="Perotto S."/>
            <person name="Peter M."/>
            <person name="Pfister S."/>
            <person name="Riley R."/>
            <person name="Sitrit Y."/>
            <person name="Stielow J.B."/>
            <person name="Szollosi G."/>
            <person name="Zifcakova L."/>
            <person name="Stursova M."/>
            <person name="Spatafora J.W."/>
            <person name="Tedersoo L."/>
            <person name="Vaario L.M."/>
            <person name="Yamada A."/>
            <person name="Yan M."/>
            <person name="Wang P."/>
            <person name="Xu J."/>
            <person name="Bruns T."/>
            <person name="Baldrian P."/>
            <person name="Vilgalys R."/>
            <person name="Dunand C."/>
            <person name="Henrissat B."/>
            <person name="Grigoriev I.V."/>
            <person name="Hibbett D."/>
            <person name="Nagy L.G."/>
            <person name="Martin F.M."/>
        </authorList>
    </citation>
    <scope>NUCLEOTIDE SEQUENCE</scope>
    <source>
        <strain evidence="1">BED1</strain>
    </source>
</reference>
<comment type="caution">
    <text evidence="1">The sequence shown here is derived from an EMBL/GenBank/DDBJ whole genome shotgun (WGS) entry which is preliminary data.</text>
</comment>
<keyword evidence="2" id="KW-1185">Reference proteome</keyword>
<name>A0AAD4G970_BOLED</name>
<dbReference type="AlphaFoldDB" id="A0AAD4G970"/>
<dbReference type="EMBL" id="WHUW01000070">
    <property type="protein sequence ID" value="KAF8428908.1"/>
    <property type="molecule type" value="Genomic_DNA"/>
</dbReference>
<accession>A0AAD4G970</accession>
<gene>
    <name evidence="1" type="ORF">L210DRAFT_3652205</name>
</gene>
<dbReference type="Proteomes" id="UP001194468">
    <property type="component" value="Unassembled WGS sequence"/>
</dbReference>
<protein>
    <submittedName>
        <fullName evidence="1">Uncharacterized protein</fullName>
    </submittedName>
</protein>
<sequence>MISSKGYASVSSPTTKAFWREHVVSLFRMFTIIRSQVIHAKLAVTIYSPA</sequence>
<evidence type="ECO:0000313" key="2">
    <source>
        <dbReference type="Proteomes" id="UP001194468"/>
    </source>
</evidence>
<evidence type="ECO:0000313" key="1">
    <source>
        <dbReference type="EMBL" id="KAF8428908.1"/>
    </source>
</evidence>
<proteinExistence type="predicted"/>